<gene>
    <name evidence="2" type="ORF">LCGC14_1198860</name>
</gene>
<reference evidence="2" key="1">
    <citation type="journal article" date="2015" name="Nature">
        <title>Complex archaea that bridge the gap between prokaryotes and eukaryotes.</title>
        <authorList>
            <person name="Spang A."/>
            <person name="Saw J.H."/>
            <person name="Jorgensen S.L."/>
            <person name="Zaremba-Niedzwiedzka K."/>
            <person name="Martijn J."/>
            <person name="Lind A.E."/>
            <person name="van Eijk R."/>
            <person name="Schleper C."/>
            <person name="Guy L."/>
            <person name="Ettema T.J."/>
        </authorList>
    </citation>
    <scope>NUCLEOTIDE SEQUENCE</scope>
</reference>
<accession>A0A0F9LM24</accession>
<evidence type="ECO:0000313" key="2">
    <source>
        <dbReference type="EMBL" id="KKM94393.1"/>
    </source>
</evidence>
<dbReference type="EMBL" id="LAZR01006145">
    <property type="protein sequence ID" value="KKM94393.1"/>
    <property type="molecule type" value="Genomic_DNA"/>
</dbReference>
<proteinExistence type="predicted"/>
<feature type="non-terminal residue" evidence="2">
    <location>
        <position position="153"/>
    </location>
</feature>
<organism evidence="2">
    <name type="scientific">marine sediment metagenome</name>
    <dbReference type="NCBI Taxonomy" id="412755"/>
    <lineage>
        <taxon>unclassified sequences</taxon>
        <taxon>metagenomes</taxon>
        <taxon>ecological metagenomes</taxon>
    </lineage>
</organism>
<protein>
    <submittedName>
        <fullName evidence="2">Uncharacterized protein</fullName>
    </submittedName>
</protein>
<sequence length="153" mass="15101">MASQEQLNAVLAALLAAGVIATPPPQFLVAAIDANLDPAAIVAAVQEGGVPALIAATEAAEGAAATEAAQVLTDSQDRPVGPRTIAPTDAQDRPIAGAPPPQQLAPAGGAASNEDIAGLFSQQHPGFDISSFLPGGGVLTFVASTPPPGRKLE</sequence>
<name>A0A0F9LM24_9ZZZZ</name>
<dbReference type="AlphaFoldDB" id="A0A0F9LM24"/>
<feature type="region of interest" description="Disordered" evidence="1">
    <location>
        <begin position="65"/>
        <end position="119"/>
    </location>
</feature>
<evidence type="ECO:0000256" key="1">
    <source>
        <dbReference type="SAM" id="MobiDB-lite"/>
    </source>
</evidence>
<comment type="caution">
    <text evidence="2">The sequence shown here is derived from an EMBL/GenBank/DDBJ whole genome shotgun (WGS) entry which is preliminary data.</text>
</comment>